<name>A0A0U5FEB0_LIMRT</name>
<dbReference type="RefSeq" id="WP_102817007.1">
    <property type="nucleotide sequence ID" value="NZ_LN887687.1"/>
</dbReference>
<proteinExistence type="predicted"/>
<feature type="coiled-coil region" evidence="1">
    <location>
        <begin position="583"/>
        <end position="617"/>
    </location>
</feature>
<keyword evidence="3" id="KW-0812">Transmembrane</keyword>
<evidence type="ECO:0000313" key="4">
    <source>
        <dbReference type="EMBL" id="CUR42529.1"/>
    </source>
</evidence>
<evidence type="ECO:0000256" key="3">
    <source>
        <dbReference type="SAM" id="Phobius"/>
    </source>
</evidence>
<evidence type="ECO:0000256" key="2">
    <source>
        <dbReference type="SAM" id="MobiDB-lite"/>
    </source>
</evidence>
<keyword evidence="3" id="KW-1133">Transmembrane helix</keyword>
<dbReference type="AlphaFoldDB" id="A0A0U5FEB0"/>
<sequence>MGFFKKLKKKNQFMLDDPYTVRLEFDDEFAPENNDEIRKIIEQVSESEENENVAPLNQTLPFATFKTAEDLFDELRTLAATTAKPVTFSYFAIWEFDKTQKAKIGKKGSVDGNPHEFITLSNFSIDYDYQNLTKSIFEEIFNDPSNSDVDYDEKINYCEELKTAYQDSTGTTDDNIAILPTEEDTQKGRVTLSIPALENIEKTENDSASKAPVYDPVSGKFSEAVPMNNNQKVSQTTNSNQGDQSNSYPENTSQTVMIKKSNPKEQVIQNHNDKPSAKKMDTYNSRKEKHSVEEKVTKTIEDVRNKGYVEAPKFAVEVLDPVEPGHKGYVEYQVNQKKKTLNKVLEQAANKLNSSNEKYLLGRRNIYAQNIQEKLAEYNKLHANDAATIHDEVEKSIQNEYNQALTKKNEEIDNQANADKAEAKRSYEKTLEQIDESARTQKKMAQQELDKEFNGKALDRYDRAWKDHEKQVNENEKKLEAELNRHYEIQAQEDASQVQAHATEVLQELLKKCSKELDSTRTNVTNEDMNARQTIIAHNRSQAELSRVEYPHEKLEQKDKTISDLTARLSTSEAARNANNKDVINLKHELQSRDNKIESLRKEIDLLKQENTNKRIEQSNKENSKNVNDIMQLVLAQSLQKMNQPQSVTIQTPQTSPSAQTTAESEEKVDNQVASMVKGVKRMVIGFVVALLLIVVGVAGYTVYQNHQHQQEVAQLQQQMHDRVAAAKRLSTVSQDQINSKAVAALHSNNANELDKYKTETYYNLDKAIIANDPKQANDVIQKMNNLNMNDRYRASQAQSLLMKANNNQLADKVAQANK</sequence>
<feature type="compositionally biased region" description="Basic and acidic residues" evidence="2">
    <location>
        <begin position="271"/>
        <end position="294"/>
    </location>
</feature>
<feature type="region of interest" description="Disordered" evidence="2">
    <location>
        <begin position="201"/>
        <end position="294"/>
    </location>
</feature>
<keyword evidence="3" id="KW-0472">Membrane</keyword>
<protein>
    <submittedName>
        <fullName evidence="4">Uncharacterized protein</fullName>
    </submittedName>
</protein>
<evidence type="ECO:0000313" key="5">
    <source>
        <dbReference type="Proteomes" id="UP000235484"/>
    </source>
</evidence>
<feature type="compositionally biased region" description="Low complexity" evidence="2">
    <location>
        <begin position="651"/>
        <end position="663"/>
    </location>
</feature>
<reference evidence="5" key="1">
    <citation type="submission" date="2015-10" db="EMBL/GenBank/DDBJ databases">
        <authorList>
            <person name="Crossman L.C."/>
        </authorList>
    </citation>
    <scope>NUCLEOTIDE SEQUENCE [LARGE SCALE GENOMIC DNA]</scope>
    <source>
        <strain evidence="5">20-2</strain>
    </source>
</reference>
<keyword evidence="1" id="KW-0175">Coiled coil</keyword>
<accession>A0A0U5FEB0</accession>
<evidence type="ECO:0000256" key="1">
    <source>
        <dbReference type="SAM" id="Coils"/>
    </source>
</evidence>
<dbReference type="EMBL" id="LN887687">
    <property type="protein sequence ID" value="CUR42529.1"/>
    <property type="molecule type" value="Genomic_DNA"/>
</dbReference>
<organism evidence="4 5">
    <name type="scientific">Limosilactobacillus reuteri</name>
    <name type="common">Lactobacillus reuteri</name>
    <dbReference type="NCBI Taxonomy" id="1598"/>
    <lineage>
        <taxon>Bacteria</taxon>
        <taxon>Bacillati</taxon>
        <taxon>Bacillota</taxon>
        <taxon>Bacilli</taxon>
        <taxon>Lactobacillales</taxon>
        <taxon>Lactobacillaceae</taxon>
        <taxon>Limosilactobacillus</taxon>
    </lineage>
</organism>
<dbReference type="Proteomes" id="UP000235484">
    <property type="component" value="Unassembled WGS sequence"/>
</dbReference>
<feature type="transmembrane region" description="Helical" evidence="3">
    <location>
        <begin position="684"/>
        <end position="704"/>
    </location>
</feature>
<feature type="compositionally biased region" description="Polar residues" evidence="2">
    <location>
        <begin position="227"/>
        <end position="256"/>
    </location>
</feature>
<gene>
    <name evidence="4" type="ORF">LRLP16767_LR202_02177</name>
</gene>
<feature type="region of interest" description="Disordered" evidence="2">
    <location>
        <begin position="645"/>
        <end position="667"/>
    </location>
</feature>